<sequence>MVIQDGAVNGELDGLDFEYAPAEKEDEILGSITGGGKHDEPVGVFYPNKIKIKDGKVRCGKGKLERVETRMEGIEEEGESDNEAMRVRSVVKRKKAASGQVTISQLEEELEARIARNWRQDAPPSALNLARVLCLWFLWTPAQSFRVGTVILGFGTLAIVIVMNHDVAVNNEMKAHLEKKTEKAFVALGQKSEKGFTALEHKTKVEFEYTTTDWRSC</sequence>
<dbReference type="AlphaFoldDB" id="A0A3N4LCC1"/>
<dbReference type="EMBL" id="ML121589">
    <property type="protein sequence ID" value="RPB19378.1"/>
    <property type="molecule type" value="Genomic_DNA"/>
</dbReference>
<gene>
    <name evidence="1" type="ORF">L211DRAFT_897835</name>
</gene>
<reference evidence="1 2" key="1">
    <citation type="journal article" date="2018" name="Nat. Ecol. Evol.">
        <title>Pezizomycetes genomes reveal the molecular basis of ectomycorrhizal truffle lifestyle.</title>
        <authorList>
            <person name="Murat C."/>
            <person name="Payen T."/>
            <person name="Noel B."/>
            <person name="Kuo A."/>
            <person name="Morin E."/>
            <person name="Chen J."/>
            <person name="Kohler A."/>
            <person name="Krizsan K."/>
            <person name="Balestrini R."/>
            <person name="Da Silva C."/>
            <person name="Montanini B."/>
            <person name="Hainaut M."/>
            <person name="Levati E."/>
            <person name="Barry K.W."/>
            <person name="Belfiori B."/>
            <person name="Cichocki N."/>
            <person name="Clum A."/>
            <person name="Dockter R.B."/>
            <person name="Fauchery L."/>
            <person name="Guy J."/>
            <person name="Iotti M."/>
            <person name="Le Tacon F."/>
            <person name="Lindquist E.A."/>
            <person name="Lipzen A."/>
            <person name="Malagnac F."/>
            <person name="Mello A."/>
            <person name="Molinier V."/>
            <person name="Miyauchi S."/>
            <person name="Poulain J."/>
            <person name="Riccioni C."/>
            <person name="Rubini A."/>
            <person name="Sitrit Y."/>
            <person name="Splivallo R."/>
            <person name="Traeger S."/>
            <person name="Wang M."/>
            <person name="Zifcakova L."/>
            <person name="Wipf D."/>
            <person name="Zambonelli A."/>
            <person name="Paolocci F."/>
            <person name="Nowrousian M."/>
            <person name="Ottonello S."/>
            <person name="Baldrian P."/>
            <person name="Spatafora J.W."/>
            <person name="Henrissat B."/>
            <person name="Nagy L.G."/>
            <person name="Aury J.M."/>
            <person name="Wincker P."/>
            <person name="Grigoriev I.V."/>
            <person name="Bonfante P."/>
            <person name="Martin F.M."/>
        </authorList>
    </citation>
    <scope>NUCLEOTIDE SEQUENCE [LARGE SCALE GENOMIC DNA]</scope>
    <source>
        <strain evidence="1 2">ATCC MYA-4762</strain>
    </source>
</reference>
<organism evidence="1 2">
    <name type="scientific">Terfezia boudieri ATCC MYA-4762</name>
    <dbReference type="NCBI Taxonomy" id="1051890"/>
    <lineage>
        <taxon>Eukaryota</taxon>
        <taxon>Fungi</taxon>
        <taxon>Dikarya</taxon>
        <taxon>Ascomycota</taxon>
        <taxon>Pezizomycotina</taxon>
        <taxon>Pezizomycetes</taxon>
        <taxon>Pezizales</taxon>
        <taxon>Pezizaceae</taxon>
        <taxon>Terfezia</taxon>
    </lineage>
</organism>
<evidence type="ECO:0000313" key="1">
    <source>
        <dbReference type="EMBL" id="RPB19378.1"/>
    </source>
</evidence>
<dbReference type="Proteomes" id="UP000267821">
    <property type="component" value="Unassembled WGS sequence"/>
</dbReference>
<accession>A0A3N4LCC1</accession>
<dbReference type="InParanoid" id="A0A3N4LCC1"/>
<evidence type="ECO:0000313" key="2">
    <source>
        <dbReference type="Proteomes" id="UP000267821"/>
    </source>
</evidence>
<protein>
    <submittedName>
        <fullName evidence="1">Uncharacterized protein</fullName>
    </submittedName>
</protein>
<proteinExistence type="predicted"/>
<keyword evidence="2" id="KW-1185">Reference proteome</keyword>
<name>A0A3N4LCC1_9PEZI</name>